<comment type="catalytic activity">
    <reaction evidence="8">
        <text>a ubiquinone + n Na(+)(in) + NADH + H(+) = a ubiquinol + n Na(+)(out) + NAD(+)</text>
        <dbReference type="Rhea" id="RHEA:47748"/>
        <dbReference type="Rhea" id="RHEA-COMP:9565"/>
        <dbReference type="Rhea" id="RHEA-COMP:9566"/>
        <dbReference type="ChEBI" id="CHEBI:15378"/>
        <dbReference type="ChEBI" id="CHEBI:16389"/>
        <dbReference type="ChEBI" id="CHEBI:17976"/>
        <dbReference type="ChEBI" id="CHEBI:29101"/>
        <dbReference type="ChEBI" id="CHEBI:57540"/>
        <dbReference type="ChEBI" id="CHEBI:57945"/>
        <dbReference type="EC" id="7.2.1.1"/>
    </reaction>
</comment>
<dbReference type="NCBIfam" id="NF003761">
    <property type="entry name" value="PRK05352.1-4"/>
    <property type="match status" value="1"/>
</dbReference>
<keyword evidence="4 8" id="KW-0915">Sodium</keyword>
<evidence type="ECO:0000259" key="10">
    <source>
        <dbReference type="Pfam" id="PF11973"/>
    </source>
</evidence>
<keyword evidence="1 8" id="KW-0813">Transport</keyword>
<comment type="similarity">
    <text evidence="8">Belongs to the NqrA family.</text>
</comment>
<evidence type="ECO:0000256" key="8">
    <source>
        <dbReference type="HAMAP-Rule" id="MF_00425"/>
    </source>
</evidence>
<keyword evidence="5 8" id="KW-0406">Ion transport</keyword>
<name>A0A9D1UY71_9BACT</name>
<dbReference type="Proteomes" id="UP000824202">
    <property type="component" value="Unassembled WGS sequence"/>
</dbReference>
<evidence type="ECO:0000259" key="9">
    <source>
        <dbReference type="Pfam" id="PF05896"/>
    </source>
</evidence>
<dbReference type="GO" id="GO:0016655">
    <property type="term" value="F:oxidoreductase activity, acting on NAD(P)H, quinone or similar compound as acceptor"/>
    <property type="evidence" value="ECO:0007669"/>
    <property type="project" value="UniProtKB-UniRule"/>
</dbReference>
<dbReference type="Gene3D" id="2.40.50.100">
    <property type="match status" value="1"/>
</dbReference>
<gene>
    <name evidence="8" type="primary">nqrA</name>
    <name evidence="12" type="ORF">H9863_00885</name>
</gene>
<comment type="subunit">
    <text evidence="8">Composed of six subunits; NqrA, NqrB, NqrC, NqrD, NqrE and NqrF.</text>
</comment>
<accession>A0A9D1UY71</accession>
<dbReference type="InterPro" id="IPR011053">
    <property type="entry name" value="Single_hybrid_motif"/>
</dbReference>
<dbReference type="EC" id="7.2.1.1" evidence="8"/>
<sequence length="451" mass="49940">MSKVIKLKKGLDIKLNGEADKVVQTLGKVSRCALKPTDFRALIPKLAVKAGDEVKAGDALFTDKMRPEIKFTSPVSGTVEEIKRGERRKLLEIVVKADSEIRYREFGAADANRLSREEILERMLESGVWPMVKQRPYDIVANPESQPKAVFVSAFDTAPLAPDYDLALSGKEKELQAGIDCLKKLTGKNINLNLSCDMSQASLFTKLKNVELNYFSGPHPAGNVGIQINHLNPINKGDIVWTVNVQDLAIIGRLFTEGRFNAQKVIALAGSEVSRPMYYHSILGASIADITAGKLAGKVEERIISGNVLTGTRVEKDGFLGYYDNLVTVIPEGNHYEFLGWAAPGFNKFSASKLFPSFLCPKKRYTLDTNFHGERRAFVVSGQYEQVLPMDIYPVYLLKAILAQDIDQMEQLGIYEVAPEDLALCEFVCTSKIPVQAIVEEGIALMMKETD</sequence>
<evidence type="ECO:0000259" key="11">
    <source>
        <dbReference type="Pfam" id="PF24836"/>
    </source>
</evidence>
<keyword evidence="3 8" id="KW-0520">NAD</keyword>
<evidence type="ECO:0000256" key="4">
    <source>
        <dbReference type="ARBA" id="ARBA00023053"/>
    </source>
</evidence>
<evidence type="ECO:0000256" key="7">
    <source>
        <dbReference type="ARBA" id="ARBA00023201"/>
    </source>
</evidence>
<dbReference type="InterPro" id="IPR022615">
    <property type="entry name" value="NqrA_C_domain"/>
</dbReference>
<proteinExistence type="inferred from homology"/>
<dbReference type="GO" id="GO:0006814">
    <property type="term" value="P:sodium ion transport"/>
    <property type="evidence" value="ECO:0007669"/>
    <property type="project" value="UniProtKB-UniRule"/>
</dbReference>
<evidence type="ECO:0000256" key="5">
    <source>
        <dbReference type="ARBA" id="ARBA00023065"/>
    </source>
</evidence>
<dbReference type="HAMAP" id="MF_00425">
    <property type="entry name" value="NqrA"/>
    <property type="match status" value="1"/>
</dbReference>
<dbReference type="NCBIfam" id="TIGR01936">
    <property type="entry name" value="nqrA"/>
    <property type="match status" value="1"/>
</dbReference>
<evidence type="ECO:0000256" key="2">
    <source>
        <dbReference type="ARBA" id="ARBA00022967"/>
    </source>
</evidence>
<dbReference type="Pfam" id="PF24836">
    <property type="entry name" value="NQRA_2nd"/>
    <property type="match status" value="1"/>
</dbReference>
<dbReference type="SUPFAM" id="SSF51230">
    <property type="entry name" value="Single hybrid motif"/>
    <property type="match status" value="1"/>
</dbReference>
<dbReference type="Pfam" id="PF05896">
    <property type="entry name" value="NQRA_N"/>
    <property type="match status" value="1"/>
</dbReference>
<dbReference type="InterPro" id="IPR008703">
    <property type="entry name" value="NqrA"/>
</dbReference>
<dbReference type="Pfam" id="PF11973">
    <property type="entry name" value="NQRA_SLBB"/>
    <property type="match status" value="1"/>
</dbReference>
<reference evidence="12" key="1">
    <citation type="journal article" date="2021" name="PeerJ">
        <title>Extensive microbial diversity within the chicken gut microbiome revealed by metagenomics and culture.</title>
        <authorList>
            <person name="Gilroy R."/>
            <person name="Ravi A."/>
            <person name="Getino M."/>
            <person name="Pursley I."/>
            <person name="Horton D.L."/>
            <person name="Alikhan N.F."/>
            <person name="Baker D."/>
            <person name="Gharbi K."/>
            <person name="Hall N."/>
            <person name="Watson M."/>
            <person name="Adriaenssens E.M."/>
            <person name="Foster-Nyarko E."/>
            <person name="Jarju S."/>
            <person name="Secka A."/>
            <person name="Antonio M."/>
            <person name="Oren A."/>
            <person name="Chaudhuri R.R."/>
            <person name="La Ragione R."/>
            <person name="Hildebrand F."/>
            <person name="Pallen M.J."/>
        </authorList>
    </citation>
    <scope>NUCLEOTIDE SEQUENCE</scope>
    <source>
        <strain evidence="12">23274</strain>
    </source>
</reference>
<dbReference type="PANTHER" id="PTHR37839:SF1">
    <property type="entry name" value="NA(+)-TRANSLOCATING NADH-QUINONE REDUCTASE SUBUNIT A"/>
    <property type="match status" value="1"/>
</dbReference>
<evidence type="ECO:0000313" key="13">
    <source>
        <dbReference type="Proteomes" id="UP000824202"/>
    </source>
</evidence>
<keyword evidence="2 8" id="KW-1278">Translocase</keyword>
<keyword evidence="7 8" id="KW-0739">Sodium transport</keyword>
<dbReference type="InterPro" id="IPR056147">
    <property type="entry name" value="NQRA_N"/>
</dbReference>
<feature type="domain" description="NqrA N-terminal barrel-sandwich hybrid" evidence="9">
    <location>
        <begin position="5"/>
        <end position="98"/>
    </location>
</feature>
<evidence type="ECO:0000256" key="1">
    <source>
        <dbReference type="ARBA" id="ARBA00022448"/>
    </source>
</evidence>
<reference evidence="12" key="2">
    <citation type="submission" date="2021-04" db="EMBL/GenBank/DDBJ databases">
        <authorList>
            <person name="Gilroy R."/>
        </authorList>
    </citation>
    <scope>NUCLEOTIDE SEQUENCE</scope>
    <source>
        <strain evidence="12">23274</strain>
    </source>
</reference>
<organism evidence="12 13">
    <name type="scientific">Candidatus Odoribacter faecigallinarum</name>
    <dbReference type="NCBI Taxonomy" id="2838706"/>
    <lineage>
        <taxon>Bacteria</taxon>
        <taxon>Pseudomonadati</taxon>
        <taxon>Bacteroidota</taxon>
        <taxon>Bacteroidia</taxon>
        <taxon>Bacteroidales</taxon>
        <taxon>Odoribacteraceae</taxon>
        <taxon>Odoribacter</taxon>
    </lineage>
</organism>
<keyword evidence="6 8" id="KW-0830">Ubiquinone</keyword>
<evidence type="ECO:0000256" key="3">
    <source>
        <dbReference type="ARBA" id="ARBA00023027"/>
    </source>
</evidence>
<evidence type="ECO:0000256" key="6">
    <source>
        <dbReference type="ARBA" id="ARBA00023075"/>
    </source>
</evidence>
<dbReference type="PANTHER" id="PTHR37839">
    <property type="entry name" value="NA(+)-TRANSLOCATING NADH-QUINONE REDUCTASE SUBUNIT A"/>
    <property type="match status" value="1"/>
</dbReference>
<evidence type="ECO:0000313" key="12">
    <source>
        <dbReference type="EMBL" id="HIX02660.1"/>
    </source>
</evidence>
<dbReference type="AlphaFoldDB" id="A0A9D1UY71"/>
<protein>
    <recommendedName>
        <fullName evidence="8">Na(+)-translocating NADH-quinone reductase subunit A</fullName>
        <shortName evidence="8">Na(+)-NQR subunit A</shortName>
        <shortName evidence="8">Na(+)-translocating NQR subunit A</shortName>
        <ecNumber evidence="8">7.2.1.1</ecNumber>
    </recommendedName>
    <alternativeName>
        <fullName evidence="8">NQR complex subunit A</fullName>
    </alternativeName>
    <alternativeName>
        <fullName evidence="8">NQR-1 subunit A</fullName>
    </alternativeName>
</protein>
<dbReference type="EMBL" id="DXFT01000018">
    <property type="protein sequence ID" value="HIX02660.1"/>
    <property type="molecule type" value="Genomic_DNA"/>
</dbReference>
<comment type="function">
    <text evidence="8">NQR complex catalyzes the reduction of ubiquinone-1 to ubiquinol by two successive reactions, coupled with the transport of Na(+) ions from the cytoplasm to the periplasm. NqrA to NqrE are probably involved in the second step, the conversion of ubisemiquinone to ubiquinol.</text>
</comment>
<feature type="domain" description="NqrA second alpha/beta" evidence="11">
    <location>
        <begin position="114"/>
        <end position="260"/>
    </location>
</feature>
<comment type="caution">
    <text evidence="12">The sequence shown here is derived from an EMBL/GenBank/DDBJ whole genome shotgun (WGS) entry which is preliminary data.</text>
</comment>
<dbReference type="InterPro" id="IPR056148">
    <property type="entry name" value="NQRA_2nd"/>
</dbReference>
<feature type="domain" description="Na(+)-translocating NADH-quinone reductase subunit A C-terminal" evidence="10">
    <location>
        <begin position="265"/>
        <end position="315"/>
    </location>
</feature>